<feature type="compositionally biased region" description="Basic and acidic residues" evidence="1">
    <location>
        <begin position="101"/>
        <end position="111"/>
    </location>
</feature>
<feature type="compositionally biased region" description="Polar residues" evidence="1">
    <location>
        <begin position="295"/>
        <end position="307"/>
    </location>
</feature>
<proteinExistence type="predicted"/>
<dbReference type="Proteomes" id="UP000423525">
    <property type="component" value="Chromosome"/>
</dbReference>
<feature type="compositionally biased region" description="Acidic residues" evidence="1">
    <location>
        <begin position="75"/>
        <end position="85"/>
    </location>
</feature>
<dbReference type="InterPro" id="IPR021421">
    <property type="entry name" value="DUF3071"/>
</dbReference>
<dbReference type="InterPro" id="IPR047682">
    <property type="entry name" value="SepH-like"/>
</dbReference>
<feature type="compositionally biased region" description="Basic and acidic residues" evidence="1">
    <location>
        <begin position="312"/>
        <end position="322"/>
    </location>
</feature>
<name>A0A6I8MAY1_9CORY</name>
<evidence type="ECO:0000313" key="4">
    <source>
        <dbReference type="Proteomes" id="UP000423525"/>
    </source>
</evidence>
<gene>
    <name evidence="3" type="ORF">FRC0190_00771</name>
</gene>
<reference evidence="3 4" key="1">
    <citation type="submission" date="2019-11" db="EMBL/GenBank/DDBJ databases">
        <authorList>
            <person name="Brisse S."/>
        </authorList>
    </citation>
    <scope>NUCLEOTIDE SEQUENCE [LARGE SCALE GENOMIC DNA]</scope>
    <source>
        <strain evidence="3">FRC0190</strain>
    </source>
</reference>
<evidence type="ECO:0000256" key="1">
    <source>
        <dbReference type="SAM" id="MobiDB-lite"/>
    </source>
</evidence>
<dbReference type="Pfam" id="PF11268">
    <property type="entry name" value="DUF3071"/>
    <property type="match status" value="1"/>
</dbReference>
<evidence type="ECO:0000313" key="3">
    <source>
        <dbReference type="EMBL" id="VZH84770.1"/>
    </source>
</evidence>
<organism evidence="3 4">
    <name type="scientific">Corynebacterium rouxii</name>
    <dbReference type="NCBI Taxonomy" id="2719119"/>
    <lineage>
        <taxon>Bacteria</taxon>
        <taxon>Bacillati</taxon>
        <taxon>Actinomycetota</taxon>
        <taxon>Actinomycetes</taxon>
        <taxon>Mycobacteriales</taxon>
        <taxon>Corynebacteriaceae</taxon>
        <taxon>Corynebacterium</taxon>
    </lineage>
</organism>
<dbReference type="EMBL" id="LR738855">
    <property type="protein sequence ID" value="VZH84770.1"/>
    <property type="molecule type" value="Genomic_DNA"/>
</dbReference>
<feature type="domain" description="DUF3071" evidence="2">
    <location>
        <begin position="1"/>
        <end position="231"/>
    </location>
</feature>
<dbReference type="KEGG" id="crf:FRC0190_00771"/>
<sequence>MKELILVPTESSATSLVFHAADNPEEQFFLEVTDSLRAALLHQEDPEQPAESEESAEDATAQTPQHDSKEHPADAEAEESSDSEPAEEKSPSRPRGSLTTREPRPSREVDPRLSTPLSMRPREIQERIRSGATIAEIAEENGVTESRIEPYAHPVLLERARIAELAKKSHPVRNDGPADLTLWEVLATAFAARGEDLTRSVWDAYRDPSGQWVVSVKWGPELGETVAEWSYHRHGTSAATTVARNAVAADLIDPEFSQPVRSLSAVATGRPHLVSAESEAEQTRDDLMAIDDSASAPTDTQEPTTEVSGDDFAQHSQDEHKQGGKRRRKAVTPHWEDVLLGVRTNTKRPRK</sequence>
<feature type="region of interest" description="Disordered" evidence="1">
    <location>
        <begin position="39"/>
        <end position="124"/>
    </location>
</feature>
<dbReference type="NCBIfam" id="NF040712">
    <property type="entry name" value="SepH"/>
    <property type="match status" value="1"/>
</dbReference>
<accession>A0A6I8MAY1</accession>
<dbReference type="AlphaFoldDB" id="A0A6I8MAY1"/>
<feature type="region of interest" description="Disordered" evidence="1">
    <location>
        <begin position="293"/>
        <end position="351"/>
    </location>
</feature>
<feature type="compositionally biased region" description="Acidic residues" evidence="1">
    <location>
        <begin position="46"/>
        <end position="57"/>
    </location>
</feature>
<protein>
    <recommendedName>
        <fullName evidence="2">DUF3071 domain-containing protein</fullName>
    </recommendedName>
</protein>
<evidence type="ECO:0000259" key="2">
    <source>
        <dbReference type="Pfam" id="PF11268"/>
    </source>
</evidence>
<dbReference type="RefSeq" id="WP_155872029.1">
    <property type="nucleotide sequence ID" value="NZ_CP168248.1"/>
</dbReference>